<comment type="caution">
    <text evidence="9">The sequence shown here is derived from an EMBL/GenBank/DDBJ whole genome shotgun (WGS) entry which is preliminary data.</text>
</comment>
<name>A0ABV2JL18_9STRE</name>
<evidence type="ECO:0000256" key="7">
    <source>
        <dbReference type="RuleBase" id="RU363032"/>
    </source>
</evidence>
<dbReference type="EMBL" id="JBEPMK010000004">
    <property type="protein sequence ID" value="MET3644597.1"/>
    <property type="molecule type" value="Genomic_DNA"/>
</dbReference>
<feature type="domain" description="ABC transmembrane type-1" evidence="8">
    <location>
        <begin position="31"/>
        <end position="224"/>
    </location>
</feature>
<gene>
    <name evidence="9" type="ORF">ABID27_001224</name>
</gene>
<dbReference type="Pfam" id="PF00528">
    <property type="entry name" value="BPD_transp_1"/>
    <property type="match status" value="1"/>
</dbReference>
<keyword evidence="4 7" id="KW-0812">Transmembrane</keyword>
<feature type="transmembrane region" description="Helical" evidence="7">
    <location>
        <begin position="35"/>
        <end position="57"/>
    </location>
</feature>
<evidence type="ECO:0000256" key="2">
    <source>
        <dbReference type="ARBA" id="ARBA00022448"/>
    </source>
</evidence>
<dbReference type="PANTHER" id="PTHR30450:SF1">
    <property type="entry name" value="D-METHIONINE TRANSPORT SYSTEM PERMEASE PROTEIN METI-RELATED"/>
    <property type="match status" value="1"/>
</dbReference>
<evidence type="ECO:0000256" key="1">
    <source>
        <dbReference type="ARBA" id="ARBA00004651"/>
    </source>
</evidence>
<evidence type="ECO:0000256" key="4">
    <source>
        <dbReference type="ARBA" id="ARBA00022692"/>
    </source>
</evidence>
<dbReference type="Gene3D" id="1.10.3720.10">
    <property type="entry name" value="MetI-like"/>
    <property type="match status" value="1"/>
</dbReference>
<evidence type="ECO:0000313" key="10">
    <source>
        <dbReference type="Proteomes" id="UP001549055"/>
    </source>
</evidence>
<keyword evidence="3" id="KW-1003">Cell membrane</keyword>
<dbReference type="CDD" id="cd06261">
    <property type="entry name" value="TM_PBP2"/>
    <property type="match status" value="1"/>
</dbReference>
<feature type="transmembrane region" description="Helical" evidence="7">
    <location>
        <begin position="100"/>
        <end position="123"/>
    </location>
</feature>
<comment type="similarity">
    <text evidence="7">Belongs to the binding-protein-dependent transport system permease family.</text>
</comment>
<keyword evidence="2 7" id="KW-0813">Transport</keyword>
<evidence type="ECO:0000313" key="9">
    <source>
        <dbReference type="EMBL" id="MET3644597.1"/>
    </source>
</evidence>
<evidence type="ECO:0000256" key="3">
    <source>
        <dbReference type="ARBA" id="ARBA00022475"/>
    </source>
</evidence>
<protein>
    <submittedName>
        <fullName evidence="9">D-methionine transport system permease protein</fullName>
    </submittedName>
</protein>
<feature type="transmembrane region" description="Helical" evidence="7">
    <location>
        <begin position="207"/>
        <end position="227"/>
    </location>
</feature>
<dbReference type="InterPro" id="IPR000515">
    <property type="entry name" value="MetI-like"/>
</dbReference>
<keyword evidence="6 7" id="KW-0472">Membrane</keyword>
<dbReference type="InterPro" id="IPR051322">
    <property type="entry name" value="AA_ABC_Transporter_Permease"/>
</dbReference>
<dbReference type="PANTHER" id="PTHR30450">
    <property type="entry name" value="ABC TRANSPORTER PERMEASE"/>
    <property type="match status" value="1"/>
</dbReference>
<dbReference type="SUPFAM" id="SSF161098">
    <property type="entry name" value="MetI-like"/>
    <property type="match status" value="1"/>
</dbReference>
<dbReference type="Proteomes" id="UP001549055">
    <property type="component" value="Unassembled WGS sequence"/>
</dbReference>
<organism evidence="9 10">
    <name type="scientific">Streptococcus gallinaceus</name>
    <dbReference type="NCBI Taxonomy" id="165758"/>
    <lineage>
        <taxon>Bacteria</taxon>
        <taxon>Bacillati</taxon>
        <taxon>Bacillota</taxon>
        <taxon>Bacilli</taxon>
        <taxon>Lactobacillales</taxon>
        <taxon>Streptococcaceae</taxon>
        <taxon>Streptococcus</taxon>
    </lineage>
</organism>
<dbReference type="PROSITE" id="PS50928">
    <property type="entry name" value="ABC_TM1"/>
    <property type="match status" value="1"/>
</dbReference>
<evidence type="ECO:0000256" key="5">
    <source>
        <dbReference type="ARBA" id="ARBA00022989"/>
    </source>
</evidence>
<dbReference type="InterPro" id="IPR035906">
    <property type="entry name" value="MetI-like_sf"/>
</dbReference>
<feature type="transmembrane region" description="Helical" evidence="7">
    <location>
        <begin position="69"/>
        <end position="94"/>
    </location>
</feature>
<keyword evidence="5 7" id="KW-1133">Transmembrane helix</keyword>
<proteinExistence type="inferred from homology"/>
<evidence type="ECO:0000259" key="8">
    <source>
        <dbReference type="PROSITE" id="PS50928"/>
    </source>
</evidence>
<feature type="transmembrane region" description="Helical" evidence="7">
    <location>
        <begin position="174"/>
        <end position="195"/>
    </location>
</feature>
<evidence type="ECO:0000256" key="6">
    <source>
        <dbReference type="ARBA" id="ARBA00023136"/>
    </source>
</evidence>
<sequence>MLDSILQYIQTNFPDVYKIGWDGQTGWWTATYLTLYMTFASFAVGGVMGLVTGLALVITGPSGIRENKVVFWILDTVSSILRAVPFIVLLALIFPLTKLIVGTTIGTDAALVPLALSVFPFYARQVQVVLAELDRGVIEAAEASGATFWDIVLVYLGEGLPEIIRVTTFSLVSLVGYTAMAGAIGSGGLGMVALVYGQQRFNYDVTFLATILILLIIFIIQFIGDFLSRKLSHK</sequence>
<reference evidence="9 10" key="1">
    <citation type="submission" date="2024-06" db="EMBL/GenBank/DDBJ databases">
        <title>Genomic Encyclopedia of Type Strains, Phase IV (KMG-IV): sequencing the most valuable type-strain genomes for metagenomic binning, comparative biology and taxonomic classification.</title>
        <authorList>
            <person name="Goeker M."/>
        </authorList>
    </citation>
    <scope>NUCLEOTIDE SEQUENCE [LARGE SCALE GENOMIC DNA]</scope>
    <source>
        <strain evidence="9 10">DSM 15349</strain>
    </source>
</reference>
<comment type="subcellular location">
    <subcellularLocation>
        <location evidence="1 7">Cell membrane</location>
        <topology evidence="1 7">Multi-pass membrane protein</topology>
    </subcellularLocation>
</comment>
<keyword evidence="10" id="KW-1185">Reference proteome</keyword>
<accession>A0ABV2JL18</accession>